<evidence type="ECO:0000256" key="1">
    <source>
        <dbReference type="SAM" id="Phobius"/>
    </source>
</evidence>
<dbReference type="EMBL" id="KQ435706">
    <property type="protein sequence ID" value="KOX80148.1"/>
    <property type="molecule type" value="Genomic_DNA"/>
</dbReference>
<feature type="transmembrane region" description="Helical" evidence="1">
    <location>
        <begin position="20"/>
        <end position="35"/>
    </location>
</feature>
<evidence type="ECO:0000313" key="2">
    <source>
        <dbReference type="EMBL" id="KOX80148.1"/>
    </source>
</evidence>
<accession>A0A0N0BK88</accession>
<protein>
    <submittedName>
        <fullName evidence="2">Uncharacterized protein</fullName>
    </submittedName>
</protein>
<evidence type="ECO:0000313" key="3">
    <source>
        <dbReference type="Proteomes" id="UP000053105"/>
    </source>
</evidence>
<keyword evidence="3" id="KW-1185">Reference proteome</keyword>
<keyword evidence="1" id="KW-0472">Membrane</keyword>
<sequence>MSGCVVTLRRVTGFSTDKGYIHWNIVIINILYYYAEDLVEFLMDRMIYVLSITERQEVEEVEEELRPVYDERELTELVSGLTLFLEYKHTLVA</sequence>
<keyword evidence="1" id="KW-1133">Transmembrane helix</keyword>
<dbReference type="Proteomes" id="UP000053105">
    <property type="component" value="Unassembled WGS sequence"/>
</dbReference>
<organism evidence="2 3">
    <name type="scientific">Melipona quadrifasciata</name>
    <dbReference type="NCBI Taxonomy" id="166423"/>
    <lineage>
        <taxon>Eukaryota</taxon>
        <taxon>Metazoa</taxon>
        <taxon>Ecdysozoa</taxon>
        <taxon>Arthropoda</taxon>
        <taxon>Hexapoda</taxon>
        <taxon>Insecta</taxon>
        <taxon>Pterygota</taxon>
        <taxon>Neoptera</taxon>
        <taxon>Endopterygota</taxon>
        <taxon>Hymenoptera</taxon>
        <taxon>Apocrita</taxon>
        <taxon>Aculeata</taxon>
        <taxon>Apoidea</taxon>
        <taxon>Anthophila</taxon>
        <taxon>Apidae</taxon>
        <taxon>Melipona</taxon>
    </lineage>
</organism>
<name>A0A0N0BK88_9HYME</name>
<proteinExistence type="predicted"/>
<gene>
    <name evidence="2" type="ORF">WN51_08324</name>
</gene>
<reference evidence="2 3" key="1">
    <citation type="submission" date="2015-07" db="EMBL/GenBank/DDBJ databases">
        <title>The genome of Melipona quadrifasciata.</title>
        <authorList>
            <person name="Pan H."/>
            <person name="Kapheim K."/>
        </authorList>
    </citation>
    <scope>NUCLEOTIDE SEQUENCE [LARGE SCALE GENOMIC DNA]</scope>
    <source>
        <strain evidence="2">0111107301</strain>
        <tissue evidence="2">Whole body</tissue>
    </source>
</reference>
<dbReference type="AlphaFoldDB" id="A0A0N0BK88"/>
<keyword evidence="1" id="KW-0812">Transmembrane</keyword>